<dbReference type="STRING" id="1121130.GCA_000519105_03362"/>
<evidence type="ECO:0000313" key="5">
    <source>
        <dbReference type="Proteomes" id="UP000283589"/>
    </source>
</evidence>
<evidence type="ECO:0000259" key="2">
    <source>
        <dbReference type="PROSITE" id="PS50902"/>
    </source>
</evidence>
<reference evidence="5 6" key="1">
    <citation type="submission" date="2018-08" db="EMBL/GenBank/DDBJ databases">
        <title>A genome reference for cultivated species of the human gut microbiota.</title>
        <authorList>
            <person name="Zou Y."/>
            <person name="Xue W."/>
            <person name="Luo G."/>
        </authorList>
    </citation>
    <scope>NUCLEOTIDE SEQUENCE [LARGE SCALE GENOMIC DNA]</scope>
    <source>
        <strain evidence="3 5">AF14-49</strain>
        <strain evidence="4 6">AF34-33</strain>
    </source>
</reference>
<gene>
    <name evidence="3" type="ORF">DWW18_19295</name>
    <name evidence="4" type="ORF">DWZ68_13805</name>
</gene>
<accession>A0A412WUL6</accession>
<dbReference type="GO" id="GO:0010181">
    <property type="term" value="F:FMN binding"/>
    <property type="evidence" value="ECO:0007669"/>
    <property type="project" value="InterPro"/>
</dbReference>
<feature type="signal peptide" evidence="1">
    <location>
        <begin position="1"/>
        <end position="23"/>
    </location>
</feature>
<organism evidence="3 5">
    <name type="scientific">Butyricimonas virosa</name>
    <dbReference type="NCBI Taxonomy" id="544645"/>
    <lineage>
        <taxon>Bacteria</taxon>
        <taxon>Pseudomonadati</taxon>
        <taxon>Bacteroidota</taxon>
        <taxon>Bacteroidia</taxon>
        <taxon>Bacteroidales</taxon>
        <taxon>Odoribacteraceae</taxon>
        <taxon>Butyricimonas</taxon>
    </lineage>
</organism>
<dbReference type="AlphaFoldDB" id="A0A412WUL6"/>
<dbReference type="Pfam" id="PF12682">
    <property type="entry name" value="Flavodoxin_4"/>
    <property type="match status" value="1"/>
</dbReference>
<dbReference type="SUPFAM" id="SSF52218">
    <property type="entry name" value="Flavoproteins"/>
    <property type="match status" value="1"/>
</dbReference>
<name>A0A412WUL6_9BACT</name>
<dbReference type="EMBL" id="QRZA01000043">
    <property type="protein sequence ID" value="RGV30953.1"/>
    <property type="molecule type" value="Genomic_DNA"/>
</dbReference>
<dbReference type="PANTHER" id="PTHR39201:SF1">
    <property type="entry name" value="FLAVODOXIN-LIKE DOMAIN-CONTAINING PROTEIN"/>
    <property type="match status" value="1"/>
</dbReference>
<dbReference type="InterPro" id="IPR008254">
    <property type="entry name" value="Flavodoxin/NO_synth"/>
</dbReference>
<protein>
    <submittedName>
        <fullName evidence="3">Flavodoxin family protein</fullName>
    </submittedName>
</protein>
<evidence type="ECO:0000313" key="3">
    <source>
        <dbReference type="EMBL" id="RGV30953.1"/>
    </source>
</evidence>
<dbReference type="PROSITE" id="PS50902">
    <property type="entry name" value="FLAVODOXIN_LIKE"/>
    <property type="match status" value="1"/>
</dbReference>
<sequence>MMKTMYFLIIATIMATFSMNVEAQKTSNGKKVLVAYFSRSGNTKAIASHIKELTGGDLFEIQTAKPYPADYHTCTEVAKKEKNDNARPELKEKVKNIEEYDIIFIGFPNWWGTMPMPILTFLESYKLEGKIVIPFCTHGGGGEQSCFRDFVKNTSKATNKKGFITSGGAASSARPQVEKWLKEIDIIK</sequence>
<feature type="domain" description="Flavodoxin-like" evidence="2">
    <location>
        <begin position="32"/>
        <end position="185"/>
    </location>
</feature>
<dbReference type="Proteomes" id="UP000286038">
    <property type="component" value="Unassembled WGS sequence"/>
</dbReference>
<keyword evidence="1" id="KW-0732">Signal</keyword>
<dbReference type="InterPro" id="IPR029039">
    <property type="entry name" value="Flavoprotein-like_sf"/>
</dbReference>
<evidence type="ECO:0000313" key="4">
    <source>
        <dbReference type="EMBL" id="RHM41536.1"/>
    </source>
</evidence>
<dbReference type="EMBL" id="QRPV01000020">
    <property type="protein sequence ID" value="RHM41536.1"/>
    <property type="molecule type" value="Genomic_DNA"/>
</dbReference>
<dbReference type="Gene3D" id="3.40.50.360">
    <property type="match status" value="1"/>
</dbReference>
<evidence type="ECO:0000313" key="6">
    <source>
        <dbReference type="Proteomes" id="UP000286038"/>
    </source>
</evidence>
<feature type="chain" id="PRO_5033818123" evidence="1">
    <location>
        <begin position="24"/>
        <end position="188"/>
    </location>
</feature>
<proteinExistence type="predicted"/>
<dbReference type="PANTHER" id="PTHR39201">
    <property type="entry name" value="EXPORTED PROTEIN-RELATED"/>
    <property type="match status" value="1"/>
</dbReference>
<comment type="caution">
    <text evidence="3">The sequence shown here is derived from an EMBL/GenBank/DDBJ whole genome shotgun (WGS) entry which is preliminary data.</text>
</comment>
<evidence type="ECO:0000256" key="1">
    <source>
        <dbReference type="SAM" id="SignalP"/>
    </source>
</evidence>
<dbReference type="Proteomes" id="UP000283589">
    <property type="component" value="Unassembled WGS sequence"/>
</dbReference>